<dbReference type="NCBIfam" id="TIGR02469">
    <property type="entry name" value="CbiT"/>
    <property type="match status" value="1"/>
</dbReference>
<evidence type="ECO:0000256" key="3">
    <source>
        <dbReference type="ARBA" id="ARBA00022603"/>
    </source>
</evidence>
<dbReference type="CDD" id="cd02440">
    <property type="entry name" value="AdoMet_MTases"/>
    <property type="match status" value="1"/>
</dbReference>
<protein>
    <submittedName>
        <fullName evidence="7">Decarboxylating cobalt-precorrin-6B (C(15))-methyltransferase</fullName>
    </submittedName>
</protein>
<feature type="domain" description="Methyltransferase" evidence="6">
    <location>
        <begin position="30"/>
        <end position="132"/>
    </location>
</feature>
<evidence type="ECO:0000256" key="4">
    <source>
        <dbReference type="ARBA" id="ARBA00022679"/>
    </source>
</evidence>
<gene>
    <name evidence="7" type="ORF">DW084_06585</name>
</gene>
<dbReference type="GO" id="GO:0008276">
    <property type="term" value="F:protein methyltransferase activity"/>
    <property type="evidence" value="ECO:0007669"/>
    <property type="project" value="InterPro"/>
</dbReference>
<evidence type="ECO:0000313" key="7">
    <source>
        <dbReference type="EMBL" id="RHK06838.1"/>
    </source>
</evidence>
<dbReference type="AlphaFoldDB" id="A0A415EU54"/>
<evidence type="ECO:0000259" key="6">
    <source>
        <dbReference type="Pfam" id="PF13847"/>
    </source>
</evidence>
<dbReference type="PANTHER" id="PTHR43182">
    <property type="entry name" value="COBALT-PRECORRIN-6B C(15)-METHYLTRANSFERASE (DECARBOXYLATING)"/>
    <property type="match status" value="1"/>
</dbReference>
<comment type="pathway">
    <text evidence="1">Cofactor biosynthesis; adenosylcobalamin biosynthesis.</text>
</comment>
<dbReference type="PANTHER" id="PTHR43182:SF1">
    <property type="entry name" value="COBALT-PRECORRIN-7 C(5)-METHYLTRANSFERASE"/>
    <property type="match status" value="1"/>
</dbReference>
<organism evidence="7 8">
    <name type="scientific">Enterococcus casseliflavus</name>
    <name type="common">Enterococcus flavescens</name>
    <dbReference type="NCBI Taxonomy" id="37734"/>
    <lineage>
        <taxon>Bacteria</taxon>
        <taxon>Bacillati</taxon>
        <taxon>Bacillota</taxon>
        <taxon>Bacilli</taxon>
        <taxon>Lactobacillales</taxon>
        <taxon>Enterococcaceae</taxon>
        <taxon>Enterococcus</taxon>
    </lineage>
</organism>
<dbReference type="RefSeq" id="WP_151195529.1">
    <property type="nucleotide sequence ID" value="NZ_JBEFPE010000001.1"/>
</dbReference>
<evidence type="ECO:0000256" key="1">
    <source>
        <dbReference type="ARBA" id="ARBA00004953"/>
    </source>
</evidence>
<dbReference type="Proteomes" id="UP000286288">
    <property type="component" value="Unassembled WGS sequence"/>
</dbReference>
<dbReference type="InterPro" id="IPR029063">
    <property type="entry name" value="SAM-dependent_MTases_sf"/>
</dbReference>
<dbReference type="Pfam" id="PF13847">
    <property type="entry name" value="Methyltransf_31"/>
    <property type="match status" value="1"/>
</dbReference>
<keyword evidence="4 7" id="KW-0808">Transferase</keyword>
<dbReference type="Gene3D" id="3.40.50.150">
    <property type="entry name" value="Vaccinia Virus protein VP39"/>
    <property type="match status" value="1"/>
</dbReference>
<dbReference type="UniPathway" id="UPA00148"/>
<dbReference type="GO" id="GO:0032259">
    <property type="term" value="P:methylation"/>
    <property type="evidence" value="ECO:0007669"/>
    <property type="project" value="UniProtKB-KW"/>
</dbReference>
<evidence type="ECO:0000313" key="8">
    <source>
        <dbReference type="Proteomes" id="UP000286288"/>
    </source>
</evidence>
<keyword evidence="5" id="KW-0949">S-adenosyl-L-methionine</keyword>
<proteinExistence type="predicted"/>
<keyword evidence="2" id="KW-0169">Cobalamin biosynthesis</keyword>
<dbReference type="InterPro" id="IPR025714">
    <property type="entry name" value="Methyltranfer_dom"/>
</dbReference>
<sequence>MRDELFIRGNVPMTKEEIRTISLAKLNLKGAKTFLDVGTGTGSIALEAALHYPKLQVTAIDSNPEALALVEANQKKLGIDSINCVLGKAPIVLESTFDAIFVGGSGGNIRKILEWALNHLKMDGRLVLNFILIDNAKEAIDWLEENNCLFDACQVQVGRYQRLGKGHFYKPINPVIIIEARKEENK</sequence>
<evidence type="ECO:0000256" key="5">
    <source>
        <dbReference type="ARBA" id="ARBA00022691"/>
    </source>
</evidence>
<dbReference type="InterPro" id="IPR050714">
    <property type="entry name" value="Cobalamin_biosynth_MTase"/>
</dbReference>
<comment type="caution">
    <text evidence="7">The sequence shown here is derived from an EMBL/GenBank/DDBJ whole genome shotgun (WGS) entry which is preliminary data.</text>
</comment>
<reference evidence="7 8" key="1">
    <citation type="submission" date="2018-08" db="EMBL/GenBank/DDBJ databases">
        <title>A genome reference for cultivated species of the human gut microbiota.</title>
        <authorList>
            <person name="Zou Y."/>
            <person name="Xue W."/>
            <person name="Luo G."/>
        </authorList>
    </citation>
    <scope>NUCLEOTIDE SEQUENCE [LARGE SCALE GENOMIC DNA]</scope>
    <source>
        <strain evidence="7 8">AF48-16</strain>
    </source>
</reference>
<accession>A0A415EU54</accession>
<name>A0A415EU54_ENTCA</name>
<dbReference type="NCBIfam" id="NF006138">
    <property type="entry name" value="PRK08287.1"/>
    <property type="match status" value="1"/>
</dbReference>
<keyword evidence="3 7" id="KW-0489">Methyltransferase</keyword>
<evidence type="ECO:0000256" key="2">
    <source>
        <dbReference type="ARBA" id="ARBA00022573"/>
    </source>
</evidence>
<dbReference type="InterPro" id="IPR014008">
    <property type="entry name" value="Cbl_synth_MTase_CbiT"/>
</dbReference>
<dbReference type="SUPFAM" id="SSF53335">
    <property type="entry name" value="S-adenosyl-L-methionine-dependent methyltransferases"/>
    <property type="match status" value="1"/>
</dbReference>
<dbReference type="GO" id="GO:0009236">
    <property type="term" value="P:cobalamin biosynthetic process"/>
    <property type="evidence" value="ECO:0007669"/>
    <property type="project" value="UniProtKB-UniPathway"/>
</dbReference>
<dbReference type="EMBL" id="QRMZ01000007">
    <property type="protein sequence ID" value="RHK06838.1"/>
    <property type="molecule type" value="Genomic_DNA"/>
</dbReference>